<evidence type="ECO:0000259" key="7">
    <source>
        <dbReference type="Pfam" id="PF01494"/>
    </source>
</evidence>
<gene>
    <name evidence="8" type="ORF">D6D01_00432</name>
</gene>
<dbReference type="Pfam" id="PF01494">
    <property type="entry name" value="FAD_binding_3"/>
    <property type="match status" value="1"/>
</dbReference>
<feature type="compositionally biased region" description="Basic and acidic residues" evidence="6">
    <location>
        <begin position="469"/>
        <end position="480"/>
    </location>
</feature>
<dbReference type="Gene3D" id="3.30.9.30">
    <property type="match status" value="1"/>
</dbReference>
<evidence type="ECO:0000313" key="8">
    <source>
        <dbReference type="EMBL" id="THY36416.1"/>
    </source>
</evidence>
<dbReference type="SUPFAM" id="SSF54373">
    <property type="entry name" value="FAD-linked reductases, C-terminal domain"/>
    <property type="match status" value="1"/>
</dbReference>
<dbReference type="InterPro" id="IPR002938">
    <property type="entry name" value="FAD-bd"/>
</dbReference>
<dbReference type="GO" id="GO:0071949">
    <property type="term" value="F:FAD binding"/>
    <property type="evidence" value="ECO:0007669"/>
    <property type="project" value="InterPro"/>
</dbReference>
<dbReference type="PRINTS" id="PR00420">
    <property type="entry name" value="RNGMNOXGNASE"/>
</dbReference>
<proteinExistence type="inferred from homology"/>
<dbReference type="Proteomes" id="UP000306584">
    <property type="component" value="Unassembled WGS sequence"/>
</dbReference>
<evidence type="ECO:0000256" key="6">
    <source>
        <dbReference type="SAM" id="MobiDB-lite"/>
    </source>
</evidence>
<comment type="similarity">
    <text evidence="1">Belongs to the paxM FAD-dependent monooxygenase family.</text>
</comment>
<dbReference type="PANTHER" id="PTHR13789">
    <property type="entry name" value="MONOOXYGENASE"/>
    <property type="match status" value="1"/>
</dbReference>
<keyword evidence="2" id="KW-0285">Flavoprotein</keyword>
<keyword evidence="3" id="KW-0274">FAD</keyword>
<dbReference type="AlphaFoldDB" id="A0A4S9M1X7"/>
<dbReference type="EMBL" id="QZBD01000006">
    <property type="protein sequence ID" value="THY36416.1"/>
    <property type="molecule type" value="Genomic_DNA"/>
</dbReference>
<dbReference type="Gene3D" id="3.50.50.60">
    <property type="entry name" value="FAD/NAD(P)-binding domain"/>
    <property type="match status" value="1"/>
</dbReference>
<evidence type="ECO:0000256" key="1">
    <source>
        <dbReference type="ARBA" id="ARBA00007992"/>
    </source>
</evidence>
<accession>A0A4S9M1X7</accession>
<dbReference type="InterPro" id="IPR036188">
    <property type="entry name" value="FAD/NAD-bd_sf"/>
</dbReference>
<feature type="region of interest" description="Disordered" evidence="6">
    <location>
        <begin position="469"/>
        <end position="496"/>
    </location>
</feature>
<dbReference type="SUPFAM" id="SSF51905">
    <property type="entry name" value="FAD/NAD(P)-binding domain"/>
    <property type="match status" value="1"/>
</dbReference>
<dbReference type="InterPro" id="IPR050493">
    <property type="entry name" value="FAD-dep_Monooxygenase_BioMet"/>
</dbReference>
<evidence type="ECO:0000256" key="5">
    <source>
        <dbReference type="ARBA" id="ARBA00023033"/>
    </source>
</evidence>
<name>A0A4S9M1X7_AURPU</name>
<evidence type="ECO:0000313" key="9">
    <source>
        <dbReference type="Proteomes" id="UP000306584"/>
    </source>
</evidence>
<protein>
    <submittedName>
        <fullName evidence="8">FAD/NAD(P)-binding domain-containing protein</fullName>
    </submittedName>
</protein>
<evidence type="ECO:0000256" key="2">
    <source>
        <dbReference type="ARBA" id="ARBA00022630"/>
    </source>
</evidence>
<dbReference type="NCBIfam" id="NF005720">
    <property type="entry name" value="PRK07538.1"/>
    <property type="match status" value="1"/>
</dbReference>
<dbReference type="PANTHER" id="PTHR13789:SF268">
    <property type="entry name" value="5-METHYLPHENAZINE-1-CARBOXYLATE 1-MONOOXYGENASE"/>
    <property type="match status" value="1"/>
</dbReference>
<keyword evidence="4" id="KW-0560">Oxidoreductase</keyword>
<evidence type="ECO:0000256" key="4">
    <source>
        <dbReference type="ARBA" id="ARBA00023002"/>
    </source>
</evidence>
<reference evidence="8 9" key="1">
    <citation type="submission" date="2018-10" db="EMBL/GenBank/DDBJ databases">
        <title>Fifty Aureobasidium pullulans genomes reveal a recombining polyextremotolerant generalist.</title>
        <authorList>
            <person name="Gostincar C."/>
            <person name="Turk M."/>
            <person name="Zajc J."/>
            <person name="Gunde-Cimerman N."/>
        </authorList>
    </citation>
    <scope>NUCLEOTIDE SEQUENCE [LARGE SCALE GENOMIC DNA]</scope>
    <source>
        <strain evidence="8 9">EXF-6604</strain>
    </source>
</reference>
<keyword evidence="5" id="KW-0503">Monooxygenase</keyword>
<feature type="domain" description="FAD-binding" evidence="7">
    <location>
        <begin position="41"/>
        <end position="412"/>
    </location>
</feature>
<evidence type="ECO:0000256" key="3">
    <source>
        <dbReference type="ARBA" id="ARBA00022827"/>
    </source>
</evidence>
<organism evidence="8 9">
    <name type="scientific">Aureobasidium pullulans</name>
    <name type="common">Black yeast</name>
    <name type="synonym">Pullularia pullulans</name>
    <dbReference type="NCBI Taxonomy" id="5580"/>
    <lineage>
        <taxon>Eukaryota</taxon>
        <taxon>Fungi</taxon>
        <taxon>Dikarya</taxon>
        <taxon>Ascomycota</taxon>
        <taxon>Pezizomycotina</taxon>
        <taxon>Dothideomycetes</taxon>
        <taxon>Dothideomycetidae</taxon>
        <taxon>Dothideales</taxon>
        <taxon>Saccotheciaceae</taxon>
        <taxon>Aureobasidium</taxon>
    </lineage>
</organism>
<sequence length="496" mass="54425">MASLKLLRHINWKVENQQPLLCSREGNNIIMPFLPDKQPRIIIAGAGIGGLTTALSLHAAGFTDIHIFEAASNLTTLGVGINVQPSAVLILRNLGLLPALKSTAIETQELNFYNRHGDAILSEPRGESAGYAVPQFSIHRGEFQILLLDTVKERLGSDRVHLSHALASFEQDENMLGDSPKDTITARFVRKSDLALQPGIPEMTGDVLIAADGINSVARKLLYPDEGPPRFSGRILWRGCHEQEPYLTGASMVWAGHADQKFIAYPISGTSMRKGKSLVNWIAELRVRDKDDPDLTPPPVDWTNVVPKSKFEGPFQEWQCGGLSMKQLIDDTDKVYEFPMSDRDPVDRWSFGRLTLLGDAAHAMYPIGSNGASQAIIDAEALTSCLSNNPANISLALQQYQAIRLPPTAKIVMANRANGPDHVLQLAHERAPDGFKNIFDVIPKEELEGVGKQYKLIAGFEMDSVNKKAKETEGQAERAGLKSPAKWTVSEKSVRG</sequence>
<dbReference type="GO" id="GO:0004497">
    <property type="term" value="F:monooxygenase activity"/>
    <property type="evidence" value="ECO:0007669"/>
    <property type="project" value="UniProtKB-KW"/>
</dbReference>
<comment type="caution">
    <text evidence="8">The sequence shown here is derived from an EMBL/GenBank/DDBJ whole genome shotgun (WGS) entry which is preliminary data.</text>
</comment>